<dbReference type="PANTHER" id="PTHR11953">
    <property type="entry name" value="EXOSOME COMPLEX COMPONENT"/>
    <property type="match status" value="1"/>
</dbReference>
<gene>
    <name evidence="7" type="ORF">M011DRAFT_478483</name>
</gene>
<keyword evidence="8" id="KW-1185">Reference proteome</keyword>
<evidence type="ECO:0000256" key="1">
    <source>
        <dbReference type="ARBA" id="ARBA00004123"/>
    </source>
</evidence>
<proteinExistence type="inferred from homology"/>
<keyword evidence="3" id="KW-0698">rRNA processing</keyword>
<comment type="subcellular location">
    <subcellularLocation>
        <location evidence="1">Nucleus</location>
    </subcellularLocation>
</comment>
<sequence>MAPEVLLSPLHRADGSATYTQNGYSIIGAVNGPIEVLRKDELPSEATLEVHVRPAVGVGSPKERHLETLLTSTLRSIILTHHLPRTLIQLTLQVRSIPAEDAICGVSAYLTLLPHLINTSLLSLLSSSIPLRTTVTAALVVSPTSSPTMPLVMPTAQEILRAGRIKHAHVFAFDGERKMVVCESEGSFTFEEWEEAWEVAEDVCCRDGGVGLGEAMQVDGQSENLEGWLREVVRRKVEGEQRWKSGT</sequence>
<dbReference type="Proteomes" id="UP000799440">
    <property type="component" value="Unassembled WGS sequence"/>
</dbReference>
<evidence type="ECO:0000313" key="7">
    <source>
        <dbReference type="EMBL" id="KAF2746097.1"/>
    </source>
</evidence>
<dbReference type="InterPro" id="IPR036345">
    <property type="entry name" value="ExoRNase_PH_dom2_sf"/>
</dbReference>
<dbReference type="GO" id="GO:0071028">
    <property type="term" value="P:nuclear mRNA surveillance"/>
    <property type="evidence" value="ECO:0007669"/>
    <property type="project" value="TreeGrafter"/>
</dbReference>
<evidence type="ECO:0000256" key="4">
    <source>
        <dbReference type="ARBA" id="ARBA00022835"/>
    </source>
</evidence>
<dbReference type="InterPro" id="IPR020568">
    <property type="entry name" value="Ribosomal_Su5_D2-typ_SF"/>
</dbReference>
<dbReference type="PANTHER" id="PTHR11953:SF1">
    <property type="entry name" value="EXOSOME COMPLEX COMPONENT RRP46"/>
    <property type="match status" value="1"/>
</dbReference>
<evidence type="ECO:0000256" key="2">
    <source>
        <dbReference type="ARBA" id="ARBA00006678"/>
    </source>
</evidence>
<dbReference type="OrthoDB" id="27298at2759"/>
<dbReference type="EMBL" id="MU006579">
    <property type="protein sequence ID" value="KAF2746097.1"/>
    <property type="molecule type" value="Genomic_DNA"/>
</dbReference>
<dbReference type="GO" id="GO:0006364">
    <property type="term" value="P:rRNA processing"/>
    <property type="evidence" value="ECO:0007669"/>
    <property type="project" value="UniProtKB-KW"/>
</dbReference>
<evidence type="ECO:0000256" key="3">
    <source>
        <dbReference type="ARBA" id="ARBA00022552"/>
    </source>
</evidence>
<keyword evidence="5" id="KW-0539">Nucleus</keyword>
<dbReference type="GO" id="GO:0003723">
    <property type="term" value="F:RNA binding"/>
    <property type="evidence" value="ECO:0007669"/>
    <property type="project" value="TreeGrafter"/>
</dbReference>
<evidence type="ECO:0000259" key="6">
    <source>
        <dbReference type="Pfam" id="PF01138"/>
    </source>
</evidence>
<dbReference type="InterPro" id="IPR001247">
    <property type="entry name" value="ExoRNase_PH_dom1"/>
</dbReference>
<organism evidence="7 8">
    <name type="scientific">Sporormia fimetaria CBS 119925</name>
    <dbReference type="NCBI Taxonomy" id="1340428"/>
    <lineage>
        <taxon>Eukaryota</taxon>
        <taxon>Fungi</taxon>
        <taxon>Dikarya</taxon>
        <taxon>Ascomycota</taxon>
        <taxon>Pezizomycotina</taxon>
        <taxon>Dothideomycetes</taxon>
        <taxon>Pleosporomycetidae</taxon>
        <taxon>Pleosporales</taxon>
        <taxon>Sporormiaceae</taxon>
        <taxon>Sporormia</taxon>
    </lineage>
</organism>
<evidence type="ECO:0000256" key="5">
    <source>
        <dbReference type="ARBA" id="ARBA00023242"/>
    </source>
</evidence>
<dbReference type="GO" id="GO:0000176">
    <property type="term" value="C:nuclear exosome (RNase complex)"/>
    <property type="evidence" value="ECO:0007669"/>
    <property type="project" value="TreeGrafter"/>
</dbReference>
<dbReference type="InterPro" id="IPR050080">
    <property type="entry name" value="RNase_PH"/>
</dbReference>
<dbReference type="GO" id="GO:0071051">
    <property type="term" value="P:poly(A)-dependent snoRNA 3'-end processing"/>
    <property type="evidence" value="ECO:0007669"/>
    <property type="project" value="TreeGrafter"/>
</dbReference>
<dbReference type="GO" id="GO:0005730">
    <property type="term" value="C:nucleolus"/>
    <property type="evidence" value="ECO:0007669"/>
    <property type="project" value="TreeGrafter"/>
</dbReference>
<dbReference type="GO" id="GO:0016075">
    <property type="term" value="P:rRNA catabolic process"/>
    <property type="evidence" value="ECO:0007669"/>
    <property type="project" value="TreeGrafter"/>
</dbReference>
<keyword evidence="4" id="KW-0271">Exosome</keyword>
<dbReference type="GO" id="GO:0034475">
    <property type="term" value="P:U4 snRNA 3'-end processing"/>
    <property type="evidence" value="ECO:0007669"/>
    <property type="project" value="TreeGrafter"/>
</dbReference>
<dbReference type="Gene3D" id="3.30.230.70">
    <property type="entry name" value="GHMP Kinase, N-terminal domain"/>
    <property type="match status" value="1"/>
</dbReference>
<dbReference type="InterPro" id="IPR027408">
    <property type="entry name" value="PNPase/RNase_PH_dom_sf"/>
</dbReference>
<dbReference type="GO" id="GO:0000177">
    <property type="term" value="C:cytoplasmic exosome (RNase complex)"/>
    <property type="evidence" value="ECO:0007669"/>
    <property type="project" value="TreeGrafter"/>
</dbReference>
<name>A0A6A6VAC3_9PLEO</name>
<dbReference type="SUPFAM" id="SSF54211">
    <property type="entry name" value="Ribosomal protein S5 domain 2-like"/>
    <property type="match status" value="1"/>
</dbReference>
<protein>
    <recommendedName>
        <fullName evidence="6">Exoribonuclease phosphorolytic domain-containing protein</fullName>
    </recommendedName>
</protein>
<dbReference type="AlphaFoldDB" id="A0A6A6VAC3"/>
<accession>A0A6A6VAC3</accession>
<reference evidence="7" key="1">
    <citation type="journal article" date="2020" name="Stud. Mycol.">
        <title>101 Dothideomycetes genomes: a test case for predicting lifestyles and emergence of pathogens.</title>
        <authorList>
            <person name="Haridas S."/>
            <person name="Albert R."/>
            <person name="Binder M."/>
            <person name="Bloem J."/>
            <person name="Labutti K."/>
            <person name="Salamov A."/>
            <person name="Andreopoulos B."/>
            <person name="Baker S."/>
            <person name="Barry K."/>
            <person name="Bills G."/>
            <person name="Bluhm B."/>
            <person name="Cannon C."/>
            <person name="Castanera R."/>
            <person name="Culley D."/>
            <person name="Daum C."/>
            <person name="Ezra D."/>
            <person name="Gonzalez J."/>
            <person name="Henrissat B."/>
            <person name="Kuo A."/>
            <person name="Liang C."/>
            <person name="Lipzen A."/>
            <person name="Lutzoni F."/>
            <person name="Magnuson J."/>
            <person name="Mondo S."/>
            <person name="Nolan M."/>
            <person name="Ohm R."/>
            <person name="Pangilinan J."/>
            <person name="Park H.-J."/>
            <person name="Ramirez L."/>
            <person name="Alfaro M."/>
            <person name="Sun H."/>
            <person name="Tritt A."/>
            <person name="Yoshinaga Y."/>
            <person name="Zwiers L.-H."/>
            <person name="Turgeon B."/>
            <person name="Goodwin S."/>
            <person name="Spatafora J."/>
            <person name="Crous P."/>
            <person name="Grigoriev I."/>
        </authorList>
    </citation>
    <scope>NUCLEOTIDE SEQUENCE</scope>
    <source>
        <strain evidence="7">CBS 119925</strain>
    </source>
</reference>
<dbReference type="SUPFAM" id="SSF55666">
    <property type="entry name" value="Ribonuclease PH domain 2-like"/>
    <property type="match status" value="1"/>
</dbReference>
<evidence type="ECO:0000313" key="8">
    <source>
        <dbReference type="Proteomes" id="UP000799440"/>
    </source>
</evidence>
<comment type="similarity">
    <text evidence="2">Belongs to the RNase PH family.</text>
</comment>
<feature type="domain" description="Exoribonuclease phosphorolytic" evidence="6">
    <location>
        <begin position="10"/>
        <end position="130"/>
    </location>
</feature>
<dbReference type="Pfam" id="PF01138">
    <property type="entry name" value="RNase_PH"/>
    <property type="match status" value="1"/>
</dbReference>